<accession>A0A816WSF5</accession>
<comment type="caution">
    <text evidence="2">The sequence shown here is derived from an EMBL/GenBank/DDBJ whole genome shotgun (WGS) entry which is preliminary data.</text>
</comment>
<dbReference type="PANTHER" id="PTHR34726">
    <property type="entry name" value="GBP DOMAIN-CONTAINING PROTEIN"/>
    <property type="match status" value="1"/>
</dbReference>
<dbReference type="Pfam" id="PF01926">
    <property type="entry name" value="MMR_HSR1"/>
    <property type="match status" value="1"/>
</dbReference>
<dbReference type="SUPFAM" id="SSF52540">
    <property type="entry name" value="P-loop containing nucleoside triphosphate hydrolases"/>
    <property type="match status" value="1"/>
</dbReference>
<name>A0A816WSF5_9BILA</name>
<reference evidence="2" key="1">
    <citation type="submission" date="2021-02" db="EMBL/GenBank/DDBJ databases">
        <authorList>
            <person name="Nowell W R."/>
        </authorList>
    </citation>
    <scope>NUCLEOTIDE SEQUENCE</scope>
</reference>
<gene>
    <name evidence="2" type="ORF">MBJ925_LOCUS28903</name>
</gene>
<proteinExistence type="predicted"/>
<protein>
    <recommendedName>
        <fullName evidence="1">G domain-containing protein</fullName>
    </recommendedName>
</protein>
<dbReference type="EMBL" id="CAJNRE010015497">
    <property type="protein sequence ID" value="CAF2137717.1"/>
    <property type="molecule type" value="Genomic_DNA"/>
</dbReference>
<sequence length="528" mass="59591">MPILATLKVLIEASKVYDNIIALIGKYPPILIEPFLAAFNKEQPTTRRSYDFIVDLTRPTDIFEELKSYPITFPLGKKNYDEKVQTKEDRYIVNVVGRYNVGKTYVLRLLANINLGHSFTERTIGVSVSLPSSKDTNDTPMALIDTAGTRTPVVYEEKTFKEKSYERQVSDSFIQEIAFNSAEIFVLVVNQMTLDDQLYLKTLTKRLKDKGLKDREIKQQLLLIHNYFNLQTIAEVERVEQSELQQLFGAKKNAQGFWLSENFKHFVIAHSNSFAGEAYNNRTIENIRTMIRGANAASSPDVLSTILKEIELLLGKVLIDQPPEKPANEKHTPENPKNIVQQVVSDVVAWWGRDSKEQLKVYNKQQVQVELELKNVTVAAMDTLWFICPKRVLSNTVTLSKNLGFNQDGSIYVDFSSQFVPDISIVPLNDNGGVSIHIECPSCVHVTADQQGMSSILVQGEKSSELSQEPYLNTRRMGKFQVEISLEGLEKGLVLNISGMKTEVADGLVTINIPRATRGKKKIEPDEL</sequence>
<dbReference type="AlphaFoldDB" id="A0A816WSF5"/>
<dbReference type="GO" id="GO:0005525">
    <property type="term" value="F:GTP binding"/>
    <property type="evidence" value="ECO:0007669"/>
    <property type="project" value="InterPro"/>
</dbReference>
<evidence type="ECO:0000259" key="1">
    <source>
        <dbReference type="Pfam" id="PF01926"/>
    </source>
</evidence>
<dbReference type="PANTHER" id="PTHR34726:SF3">
    <property type="entry name" value="GUANYLATE-BINDING PROTEIN N-TERMINAL DOMAIN-CONTAINING PROTEIN-RELATED"/>
    <property type="match status" value="1"/>
</dbReference>
<feature type="domain" description="G" evidence="1">
    <location>
        <begin position="93"/>
        <end position="201"/>
    </location>
</feature>
<dbReference type="Proteomes" id="UP000663824">
    <property type="component" value="Unassembled WGS sequence"/>
</dbReference>
<dbReference type="InterPro" id="IPR006073">
    <property type="entry name" value="GTP-bd"/>
</dbReference>
<organism evidence="2 3">
    <name type="scientific">Rotaria magnacalcarata</name>
    <dbReference type="NCBI Taxonomy" id="392030"/>
    <lineage>
        <taxon>Eukaryota</taxon>
        <taxon>Metazoa</taxon>
        <taxon>Spiralia</taxon>
        <taxon>Gnathifera</taxon>
        <taxon>Rotifera</taxon>
        <taxon>Eurotatoria</taxon>
        <taxon>Bdelloidea</taxon>
        <taxon>Philodinida</taxon>
        <taxon>Philodinidae</taxon>
        <taxon>Rotaria</taxon>
    </lineage>
</organism>
<dbReference type="InterPro" id="IPR027417">
    <property type="entry name" value="P-loop_NTPase"/>
</dbReference>
<evidence type="ECO:0000313" key="3">
    <source>
        <dbReference type="Proteomes" id="UP000663824"/>
    </source>
</evidence>
<dbReference type="Gene3D" id="3.40.50.300">
    <property type="entry name" value="P-loop containing nucleotide triphosphate hydrolases"/>
    <property type="match status" value="1"/>
</dbReference>
<evidence type="ECO:0000313" key="2">
    <source>
        <dbReference type="EMBL" id="CAF2137717.1"/>
    </source>
</evidence>